<evidence type="ECO:0000313" key="2">
    <source>
        <dbReference type="EMBL" id="SHK61678.1"/>
    </source>
</evidence>
<evidence type="ECO:0000313" key="3">
    <source>
        <dbReference type="Proteomes" id="UP000184474"/>
    </source>
</evidence>
<dbReference type="Proteomes" id="UP000184474">
    <property type="component" value="Unassembled WGS sequence"/>
</dbReference>
<name>A0A1M6TY07_REIAG</name>
<organism evidence="2 3">
    <name type="scientific">Reichenbachiella agariperforans</name>
    <dbReference type="NCBI Taxonomy" id="156994"/>
    <lineage>
        <taxon>Bacteria</taxon>
        <taxon>Pseudomonadati</taxon>
        <taxon>Bacteroidota</taxon>
        <taxon>Cytophagia</taxon>
        <taxon>Cytophagales</taxon>
        <taxon>Reichenbachiellaceae</taxon>
        <taxon>Reichenbachiella</taxon>
    </lineage>
</organism>
<keyword evidence="3" id="KW-1185">Reference proteome</keyword>
<dbReference type="STRING" id="156994.SAMN04488028_106222"/>
<dbReference type="Gene3D" id="2.60.40.10">
    <property type="entry name" value="Immunoglobulins"/>
    <property type="match status" value="1"/>
</dbReference>
<accession>A0A1M6TY07</accession>
<dbReference type="AlphaFoldDB" id="A0A1M6TY07"/>
<evidence type="ECO:0000256" key="1">
    <source>
        <dbReference type="SAM" id="MobiDB-lite"/>
    </source>
</evidence>
<reference evidence="3" key="1">
    <citation type="submission" date="2016-11" db="EMBL/GenBank/DDBJ databases">
        <authorList>
            <person name="Varghese N."/>
            <person name="Submissions S."/>
        </authorList>
    </citation>
    <scope>NUCLEOTIDE SEQUENCE [LARGE SCALE GENOMIC DNA]</scope>
    <source>
        <strain evidence="3">DSM 26134</strain>
    </source>
</reference>
<sequence length="896" mass="93449">MHAKRLNRLNKFIPNIIMRISFFSFFRHTISLICFICLTSSALFAQCPTENDLANGGVFSGNCTVNVGDEIEITGAIFWTSGRLTINGGDGDVIIENNGSITIQDGATLDLDDGDLYIEDGGSLTVESGGAVEVLDNGRDIFVSGDLELEAGSSMEVADFAYIEDTGDVSISGDFVTGDDIEIDGGRVVVKNGGSLESGDNIDVYGDGVLRIDEGGSAATSGGGGDVTNSDPDGDEGQGTIIVNGTLTVSDDVVIEDTDPSTVLTGSGTLTVENDLTDEEGNEFSNCGGDGVNCEAEEPAYTCDEDTACTPSGCPTAAELEAGGVFCGNCTIDDDISIENDVCWVSGNLVIEDGDLNIVDEATLTVVGGSIAIEDGDVEVQEGTLLVLAGATFEVDEELVVDADGKVDISGTVTTGSNGGTGVEIDEGTVVVRDGGTLTSGQDIDMSDGAVLVVQEGGTVNIINGGDLENDGPATVIVDGTLNVDDDVDFEDSNPSSTITGTGTINVNGEFDDGDGGTFSDCAGGDTCEAVADDSCDESTVCTENSCPINENDLRNGGTFCGDCYLDIGNTVRIEADVCWVSGTLTLDGDGQDGEFDLETGVTFTVVSGTVIVEDGGADVMTGSTLTILNGGTFVIDDELRIDEAGTVIVNGVLEVGNNIDIGETSSGSLIVDGGQINTESIDNDIPGNLDDLPDNVVIENGGAINATEVSLPVSWVSFTASLYNDEKDVLLKWLTASEISNDGFYVEKSTDGQNFDEIGFVKGHGNINSVSSYQFVDFEFGSSAYYRLKQVDFDGKYDFSRTVHTIKSRAETPLKHLNIYPNPSSQEIVIDGLPEGLYSVLLVDITGSLLLQLTGVSPQQALILINDVLSNHHSGTFVVKFVSSGYSSSGKILRY</sequence>
<dbReference type="SUPFAM" id="SSF51126">
    <property type="entry name" value="Pectin lyase-like"/>
    <property type="match status" value="1"/>
</dbReference>
<dbReference type="EMBL" id="FRAA01000006">
    <property type="protein sequence ID" value="SHK61678.1"/>
    <property type="molecule type" value="Genomic_DNA"/>
</dbReference>
<proteinExistence type="predicted"/>
<dbReference type="InterPro" id="IPR013783">
    <property type="entry name" value="Ig-like_fold"/>
</dbReference>
<protein>
    <submittedName>
        <fullName evidence="2">Por secretion system C-terminal sorting domain-containing protein</fullName>
    </submittedName>
</protein>
<gene>
    <name evidence="2" type="ORF">SAMN04488028_106222</name>
</gene>
<feature type="region of interest" description="Disordered" evidence="1">
    <location>
        <begin position="215"/>
        <end position="237"/>
    </location>
</feature>
<dbReference type="InterPro" id="IPR011050">
    <property type="entry name" value="Pectin_lyase_fold/virulence"/>
</dbReference>